<dbReference type="Proteomes" id="UP000254701">
    <property type="component" value="Unassembled WGS sequence"/>
</dbReference>
<reference evidence="1 2" key="1">
    <citation type="submission" date="2018-06" db="EMBL/GenBank/DDBJ databases">
        <authorList>
            <consortium name="Pathogen Informatics"/>
            <person name="Doyle S."/>
        </authorList>
    </citation>
    <scope>NUCLEOTIDE SEQUENCE [LARGE SCALE GENOMIC DNA]</scope>
    <source>
        <strain evidence="1 2">NCTC10684</strain>
    </source>
</reference>
<organism evidence="1 2">
    <name type="scientific">Aminobacter aminovorans</name>
    <name type="common">Chelatobacter heintzii</name>
    <dbReference type="NCBI Taxonomy" id="83263"/>
    <lineage>
        <taxon>Bacteria</taxon>
        <taxon>Pseudomonadati</taxon>
        <taxon>Pseudomonadota</taxon>
        <taxon>Alphaproteobacteria</taxon>
        <taxon>Hyphomicrobiales</taxon>
        <taxon>Phyllobacteriaceae</taxon>
        <taxon>Aminobacter</taxon>
    </lineage>
</organism>
<sequence>MLTFGNVGDGDVWQGCIRGHGLNLDVMPFDHEHARSVGRLRADRNWADLDVGCRIEVIR</sequence>
<dbReference type="AlphaFoldDB" id="A0A380WPZ9"/>
<name>A0A380WPZ9_AMIAI</name>
<proteinExistence type="predicted"/>
<evidence type="ECO:0000313" key="2">
    <source>
        <dbReference type="Proteomes" id="UP000254701"/>
    </source>
</evidence>
<accession>A0A380WPZ9</accession>
<protein>
    <submittedName>
        <fullName evidence="1">Uncharacterized protein</fullName>
    </submittedName>
</protein>
<gene>
    <name evidence="1" type="ORF">NCTC10684_04280</name>
</gene>
<evidence type="ECO:0000313" key="1">
    <source>
        <dbReference type="EMBL" id="SUU91019.1"/>
    </source>
</evidence>
<dbReference type="EMBL" id="UFSM01000001">
    <property type="protein sequence ID" value="SUU91019.1"/>
    <property type="molecule type" value="Genomic_DNA"/>
</dbReference>